<proteinExistence type="predicted"/>
<evidence type="ECO:0000313" key="1">
    <source>
        <dbReference type="EMBL" id="KAK2568948.1"/>
    </source>
</evidence>
<name>A0AAD9QWR5_ACRCE</name>
<organism evidence="1 2">
    <name type="scientific">Acropora cervicornis</name>
    <name type="common">Staghorn coral</name>
    <dbReference type="NCBI Taxonomy" id="6130"/>
    <lineage>
        <taxon>Eukaryota</taxon>
        <taxon>Metazoa</taxon>
        <taxon>Cnidaria</taxon>
        <taxon>Anthozoa</taxon>
        <taxon>Hexacorallia</taxon>
        <taxon>Scleractinia</taxon>
        <taxon>Astrocoeniina</taxon>
        <taxon>Acroporidae</taxon>
        <taxon>Acropora</taxon>
    </lineage>
</organism>
<dbReference type="Proteomes" id="UP001249851">
    <property type="component" value="Unassembled WGS sequence"/>
</dbReference>
<dbReference type="EMBL" id="JARQWQ010000011">
    <property type="protein sequence ID" value="KAK2568948.1"/>
    <property type="molecule type" value="Genomic_DNA"/>
</dbReference>
<gene>
    <name evidence="1" type="ORF">P5673_007025</name>
</gene>
<evidence type="ECO:0000313" key="2">
    <source>
        <dbReference type="Proteomes" id="UP001249851"/>
    </source>
</evidence>
<accession>A0AAD9QWR5</accession>
<dbReference type="AlphaFoldDB" id="A0AAD9QWR5"/>
<reference evidence="1" key="2">
    <citation type="journal article" date="2023" name="Science">
        <title>Genomic signatures of disease resistance in endangered staghorn corals.</title>
        <authorList>
            <person name="Vollmer S.V."/>
            <person name="Selwyn J.D."/>
            <person name="Despard B.A."/>
            <person name="Roesel C.L."/>
        </authorList>
    </citation>
    <scope>NUCLEOTIDE SEQUENCE</scope>
    <source>
        <strain evidence="1">K2</strain>
    </source>
</reference>
<keyword evidence="2" id="KW-1185">Reference proteome</keyword>
<protein>
    <submittedName>
        <fullName evidence="1">Uncharacterized protein</fullName>
    </submittedName>
</protein>
<reference evidence="1" key="1">
    <citation type="journal article" date="2023" name="G3 (Bethesda)">
        <title>Whole genome assembly and annotation of the endangered Caribbean coral Acropora cervicornis.</title>
        <authorList>
            <person name="Selwyn J.D."/>
            <person name="Vollmer S.V."/>
        </authorList>
    </citation>
    <scope>NUCLEOTIDE SEQUENCE</scope>
    <source>
        <strain evidence="1">K2</strain>
    </source>
</reference>
<comment type="caution">
    <text evidence="1">The sequence shown here is derived from an EMBL/GenBank/DDBJ whole genome shotgun (WGS) entry which is preliminary data.</text>
</comment>
<sequence length="103" mass="11850">MTCHRDCYKANANVGWDIEVHYKVNFCYPFCFIDHVIQHLNDRVPEEIKGVLLASFLIPSKLHLLDETVVAKIEQSLGDELPNNSEFGQENTIPIDHYMCLSD</sequence>